<dbReference type="Gene3D" id="3.40.50.720">
    <property type="entry name" value="NAD(P)-binding Rossmann-like Domain"/>
    <property type="match status" value="1"/>
</dbReference>
<dbReference type="PANTHER" id="PTHR43976">
    <property type="entry name" value="SHORT CHAIN DEHYDROGENASE"/>
    <property type="match status" value="1"/>
</dbReference>
<evidence type="ECO:0000313" key="4">
    <source>
        <dbReference type="Proteomes" id="UP000019028"/>
    </source>
</evidence>
<keyword evidence="3" id="KW-0614">Plasmid</keyword>
<geneLocation type="plasmid" evidence="3 4">
    <name>pHS1</name>
</geneLocation>
<feature type="domain" description="Ketoreductase" evidence="2">
    <location>
        <begin position="2"/>
        <end position="191"/>
    </location>
</feature>
<dbReference type="SMART" id="SM00822">
    <property type="entry name" value="PKS_KR"/>
    <property type="match status" value="1"/>
</dbReference>
<sequence length="295" mass="31171">MARILITGASSGFGAMTAEALARAGHQIFATMRDPKANDGAAARKVTELAAAGCAIEAIQLDVTDEASVMAAVEHALTASGGIDVVIHNAGHMAFGPAEAFTAEQFAAIYDVNVLGTQRLNRAILPSMRRRGNGLLIWVGSSSSRGGTPPFLAPYFAAKAAMDALAQSYALEIARFGIETTIIVPGAFTGGTNHFAHAGQPADVERAQAWWQGPYHATDSLVLEGLARLEPQNADPQEVAREIARVVALPKGQRPFRSHIDPSRDGAEIVNAMADRVREQLLERIGLADLLKPAC</sequence>
<dbReference type="PATRIC" id="fig|1239307.3.peg.4709"/>
<dbReference type="EMBL" id="CP006570">
    <property type="protein sequence ID" value="AHF79218.1"/>
    <property type="molecule type" value="Genomic_DNA"/>
</dbReference>
<accession>W0I475</accession>
<dbReference type="Pfam" id="PF00106">
    <property type="entry name" value="adh_short"/>
    <property type="match status" value="1"/>
</dbReference>
<evidence type="ECO:0000259" key="2">
    <source>
        <dbReference type="SMART" id="SM00822"/>
    </source>
</evidence>
<dbReference type="InterPro" id="IPR036291">
    <property type="entry name" value="NAD(P)-bd_dom_sf"/>
</dbReference>
<dbReference type="InterPro" id="IPR057326">
    <property type="entry name" value="KR_dom"/>
</dbReference>
<dbReference type="InterPro" id="IPR002347">
    <property type="entry name" value="SDR_fam"/>
</dbReference>
<protein>
    <submittedName>
        <fullName evidence="3">Short chain oxidoreductase</fullName>
    </submittedName>
</protein>
<gene>
    <name evidence="3" type="ORF">Sant_P0172</name>
</gene>
<dbReference type="PRINTS" id="PR00081">
    <property type="entry name" value="GDHRDH"/>
</dbReference>
<dbReference type="HOGENOM" id="CLU_010194_2_9_6"/>
<dbReference type="CDD" id="cd05374">
    <property type="entry name" value="17beta-HSD-like_SDR_c"/>
    <property type="match status" value="1"/>
</dbReference>
<organism evidence="3 4">
    <name type="scientific">Sodalis praecaptivus</name>
    <dbReference type="NCBI Taxonomy" id="1239307"/>
    <lineage>
        <taxon>Bacteria</taxon>
        <taxon>Pseudomonadati</taxon>
        <taxon>Pseudomonadota</taxon>
        <taxon>Gammaproteobacteria</taxon>
        <taxon>Enterobacterales</taxon>
        <taxon>Bruguierivoracaceae</taxon>
        <taxon>Sodalis</taxon>
    </lineage>
</organism>
<proteinExistence type="inferred from homology"/>
<reference evidence="3 4" key="1">
    <citation type="journal article" date="2014" name="Genome Biol. Evol.">
        <title>Genome degeneration and adaptation in a nascent stage of symbiosis.</title>
        <authorList>
            <person name="Oakeson K.F."/>
            <person name="Gil R."/>
            <person name="Clayton A.L."/>
            <person name="Dunn D.M."/>
            <person name="von Niederhausern A.C."/>
            <person name="Hamil C."/>
            <person name="Aoyagi A."/>
            <person name="Duval B."/>
            <person name="Baca A."/>
            <person name="Silva F.J."/>
            <person name="Vallier A."/>
            <person name="Jackson D.G."/>
            <person name="Latorre A."/>
            <person name="Weiss R.B."/>
            <person name="Heddi A."/>
            <person name="Moya A."/>
            <person name="Dale C."/>
        </authorList>
    </citation>
    <scope>NUCLEOTIDE SEQUENCE [LARGE SCALE GENOMIC DNA]</scope>
    <source>
        <strain evidence="3 4">HS1</strain>
        <plasmid evidence="4">Plasmid pHS1</plasmid>
    </source>
</reference>
<comment type="similarity">
    <text evidence="1">Belongs to the short-chain dehydrogenases/reductases (SDR) family.</text>
</comment>
<dbReference type="AlphaFoldDB" id="W0I475"/>
<dbReference type="InterPro" id="IPR051911">
    <property type="entry name" value="SDR_oxidoreductase"/>
</dbReference>
<dbReference type="KEGG" id="sod:Sant_P0172"/>
<dbReference type="Proteomes" id="UP000019028">
    <property type="component" value="Plasmid pHS1"/>
</dbReference>
<dbReference type="SUPFAM" id="SSF51735">
    <property type="entry name" value="NAD(P)-binding Rossmann-fold domains"/>
    <property type="match status" value="1"/>
</dbReference>
<keyword evidence="4" id="KW-1185">Reference proteome</keyword>
<name>W0I475_9GAMM</name>
<evidence type="ECO:0000256" key="1">
    <source>
        <dbReference type="ARBA" id="ARBA00006484"/>
    </source>
</evidence>
<evidence type="ECO:0000313" key="3">
    <source>
        <dbReference type="EMBL" id="AHF79218.1"/>
    </source>
</evidence>
<dbReference type="PANTHER" id="PTHR43976:SF9">
    <property type="entry name" value="OXIDOREDUCTASE"/>
    <property type="match status" value="1"/>
</dbReference>